<keyword evidence="1" id="KW-1133">Transmembrane helix</keyword>
<evidence type="ECO:0000313" key="2">
    <source>
        <dbReference type="EMBL" id="WBM80312.1"/>
    </source>
</evidence>
<keyword evidence="1" id="KW-0812">Transmembrane</keyword>
<evidence type="ECO:0000313" key="3">
    <source>
        <dbReference type="Proteomes" id="UP001212421"/>
    </source>
</evidence>
<keyword evidence="1" id="KW-0472">Membrane</keyword>
<protein>
    <submittedName>
        <fullName evidence="2">Uncharacterized protein</fullName>
    </submittedName>
</protein>
<name>A0ABY7NCR8_9MICO</name>
<organism evidence="2 3">
    <name type="scientific">Cryobacterium breve</name>
    <dbReference type="NCBI Taxonomy" id="1259258"/>
    <lineage>
        <taxon>Bacteria</taxon>
        <taxon>Bacillati</taxon>
        <taxon>Actinomycetota</taxon>
        <taxon>Actinomycetes</taxon>
        <taxon>Micrococcales</taxon>
        <taxon>Microbacteriaceae</taxon>
        <taxon>Cryobacterium</taxon>
    </lineage>
</organism>
<keyword evidence="3" id="KW-1185">Reference proteome</keyword>
<reference evidence="2 3" key="1">
    <citation type="submission" date="2021-05" db="EMBL/GenBank/DDBJ databases">
        <authorList>
            <person name="Kumar R."/>
            <person name="Kumar A."/>
            <person name="Mukhia S."/>
        </authorList>
    </citation>
    <scope>NUCLEOTIDE SEQUENCE [LARGE SCALE GENOMIC DNA]</scope>
    <source>
        <strain evidence="2 3">ERMR7:08</strain>
    </source>
</reference>
<evidence type="ECO:0000256" key="1">
    <source>
        <dbReference type="SAM" id="Phobius"/>
    </source>
</evidence>
<gene>
    <name evidence="2" type="ORF">KIV56_01855</name>
</gene>
<dbReference type="Proteomes" id="UP001212421">
    <property type="component" value="Chromosome"/>
</dbReference>
<accession>A0ABY7NCR8</accession>
<feature type="transmembrane region" description="Helical" evidence="1">
    <location>
        <begin position="42"/>
        <end position="61"/>
    </location>
</feature>
<dbReference type="EMBL" id="CP075584">
    <property type="protein sequence ID" value="WBM80312.1"/>
    <property type="molecule type" value="Genomic_DNA"/>
</dbReference>
<proteinExistence type="predicted"/>
<sequence>MPLDSVNFVTNDQLETVLGQTSATPDQIAEGIAINEDARLRALQISLLGLAGIALLAIIPAGRMPDYLPGDIPAVLSSGTETDDADLDKSAH</sequence>